<dbReference type="KEGG" id="bsc:COCSADRAFT_40892"/>
<proteinExistence type="predicted"/>
<dbReference type="HOGENOM" id="CLU_3032225_0_0_1"/>
<evidence type="ECO:0000313" key="2">
    <source>
        <dbReference type="EMBL" id="EMD59732.1"/>
    </source>
</evidence>
<dbReference type="GeneID" id="19139862"/>
<keyword evidence="1" id="KW-0812">Transmembrane</keyword>
<reference evidence="3" key="2">
    <citation type="journal article" date="2013" name="PLoS Genet.">
        <title>Comparative genome structure, secondary metabolite, and effector coding capacity across Cochliobolus pathogens.</title>
        <authorList>
            <person name="Condon B.J."/>
            <person name="Leng Y."/>
            <person name="Wu D."/>
            <person name="Bushley K.E."/>
            <person name="Ohm R.A."/>
            <person name="Otillar R."/>
            <person name="Martin J."/>
            <person name="Schackwitz W."/>
            <person name="Grimwood J."/>
            <person name="MohdZainudin N."/>
            <person name="Xue C."/>
            <person name="Wang R."/>
            <person name="Manning V.A."/>
            <person name="Dhillon B."/>
            <person name="Tu Z.J."/>
            <person name="Steffenson B.J."/>
            <person name="Salamov A."/>
            <person name="Sun H."/>
            <person name="Lowry S."/>
            <person name="LaButti K."/>
            <person name="Han J."/>
            <person name="Copeland A."/>
            <person name="Lindquist E."/>
            <person name="Barry K."/>
            <person name="Schmutz J."/>
            <person name="Baker S.E."/>
            <person name="Ciuffetti L.M."/>
            <person name="Grigoriev I.V."/>
            <person name="Zhong S."/>
            <person name="Turgeon B.G."/>
        </authorList>
    </citation>
    <scope>NUCLEOTIDE SEQUENCE [LARGE SCALE GENOMIC DNA]</scope>
    <source>
        <strain evidence="3">ND90Pr / ATCC 201652</strain>
    </source>
</reference>
<gene>
    <name evidence="2" type="ORF">COCSADRAFT_40892</name>
</gene>
<keyword evidence="1" id="KW-1133">Transmembrane helix</keyword>
<keyword evidence="1" id="KW-0472">Membrane</keyword>
<accession>M2SSD1</accession>
<name>M2SSD1_COCSN</name>
<dbReference type="RefSeq" id="XP_007704515.1">
    <property type="nucleotide sequence ID" value="XM_007706325.1"/>
</dbReference>
<keyword evidence="3" id="KW-1185">Reference proteome</keyword>
<dbReference type="Proteomes" id="UP000016934">
    <property type="component" value="Unassembled WGS sequence"/>
</dbReference>
<protein>
    <submittedName>
        <fullName evidence="2">Uncharacterized protein</fullName>
    </submittedName>
</protein>
<sequence>MSPQYRSFSIILSYCSLLMQGVLGFSSFFLFFVSFRYFIYIPLLYYYIPLSSNSL</sequence>
<dbReference type="EMBL" id="KB445652">
    <property type="protein sequence ID" value="EMD59732.1"/>
    <property type="molecule type" value="Genomic_DNA"/>
</dbReference>
<evidence type="ECO:0000256" key="1">
    <source>
        <dbReference type="SAM" id="Phobius"/>
    </source>
</evidence>
<evidence type="ECO:0000313" key="3">
    <source>
        <dbReference type="Proteomes" id="UP000016934"/>
    </source>
</evidence>
<organism evidence="2 3">
    <name type="scientific">Cochliobolus sativus (strain ND90Pr / ATCC 201652)</name>
    <name type="common">Common root rot and spot blotch fungus</name>
    <name type="synonym">Bipolaris sorokiniana</name>
    <dbReference type="NCBI Taxonomy" id="665912"/>
    <lineage>
        <taxon>Eukaryota</taxon>
        <taxon>Fungi</taxon>
        <taxon>Dikarya</taxon>
        <taxon>Ascomycota</taxon>
        <taxon>Pezizomycotina</taxon>
        <taxon>Dothideomycetes</taxon>
        <taxon>Pleosporomycetidae</taxon>
        <taxon>Pleosporales</taxon>
        <taxon>Pleosporineae</taxon>
        <taxon>Pleosporaceae</taxon>
        <taxon>Bipolaris</taxon>
    </lineage>
</organism>
<reference evidence="2 3" key="1">
    <citation type="journal article" date="2012" name="PLoS Pathog.">
        <title>Diverse lifestyles and strategies of plant pathogenesis encoded in the genomes of eighteen Dothideomycetes fungi.</title>
        <authorList>
            <person name="Ohm R.A."/>
            <person name="Feau N."/>
            <person name="Henrissat B."/>
            <person name="Schoch C.L."/>
            <person name="Horwitz B.A."/>
            <person name="Barry K.W."/>
            <person name="Condon B.J."/>
            <person name="Copeland A.C."/>
            <person name="Dhillon B."/>
            <person name="Glaser F."/>
            <person name="Hesse C.N."/>
            <person name="Kosti I."/>
            <person name="LaButti K."/>
            <person name="Lindquist E.A."/>
            <person name="Lucas S."/>
            <person name="Salamov A.A."/>
            <person name="Bradshaw R.E."/>
            <person name="Ciuffetti L."/>
            <person name="Hamelin R.C."/>
            <person name="Kema G.H.J."/>
            <person name="Lawrence C."/>
            <person name="Scott J.A."/>
            <person name="Spatafora J.W."/>
            <person name="Turgeon B.G."/>
            <person name="de Wit P.J.G.M."/>
            <person name="Zhong S."/>
            <person name="Goodwin S.B."/>
            <person name="Grigoriev I.V."/>
        </authorList>
    </citation>
    <scope>NUCLEOTIDE SEQUENCE [LARGE SCALE GENOMIC DNA]</scope>
    <source>
        <strain evidence="3">ND90Pr / ATCC 201652</strain>
    </source>
</reference>
<feature type="transmembrane region" description="Helical" evidence="1">
    <location>
        <begin position="21"/>
        <end position="48"/>
    </location>
</feature>
<dbReference type="AlphaFoldDB" id="M2SSD1"/>